<dbReference type="InterPro" id="IPR003660">
    <property type="entry name" value="HAMP_dom"/>
</dbReference>
<comment type="subcellular location">
    <subcellularLocation>
        <location evidence="1">Cell membrane</location>
        <topology evidence="1">Multi-pass membrane protein</topology>
    </subcellularLocation>
</comment>
<dbReference type="CDD" id="cd06225">
    <property type="entry name" value="HAMP"/>
    <property type="match status" value="1"/>
</dbReference>
<evidence type="ECO:0000256" key="1">
    <source>
        <dbReference type="ARBA" id="ARBA00004651"/>
    </source>
</evidence>
<evidence type="ECO:0000259" key="8">
    <source>
        <dbReference type="PROSITE" id="PS50885"/>
    </source>
</evidence>
<dbReference type="EC" id="2.7.13.3" evidence="9"/>
<gene>
    <name evidence="9" type="ORF">J2Z65_004747</name>
</gene>
<evidence type="ECO:0000256" key="5">
    <source>
        <dbReference type="ARBA" id="ARBA00022777"/>
    </source>
</evidence>
<keyword evidence="6 7" id="KW-0472">Membrane</keyword>
<evidence type="ECO:0000256" key="2">
    <source>
        <dbReference type="ARBA" id="ARBA00022475"/>
    </source>
</evidence>
<dbReference type="PANTHER" id="PTHR34220">
    <property type="entry name" value="SENSOR HISTIDINE KINASE YPDA"/>
    <property type="match status" value="1"/>
</dbReference>
<dbReference type="Gene3D" id="3.30.565.10">
    <property type="entry name" value="Histidine kinase-like ATPase, C-terminal domain"/>
    <property type="match status" value="1"/>
</dbReference>
<keyword evidence="10" id="KW-1185">Reference proteome</keyword>
<evidence type="ECO:0000256" key="4">
    <source>
        <dbReference type="ARBA" id="ARBA00022679"/>
    </source>
</evidence>
<keyword evidence="5 9" id="KW-0418">Kinase</keyword>
<evidence type="ECO:0000256" key="6">
    <source>
        <dbReference type="ARBA" id="ARBA00023136"/>
    </source>
</evidence>
<comment type="caution">
    <text evidence="9">The sequence shown here is derived from an EMBL/GenBank/DDBJ whole genome shotgun (WGS) entry which is preliminary data.</text>
</comment>
<dbReference type="InterPro" id="IPR036890">
    <property type="entry name" value="HATPase_C_sf"/>
</dbReference>
<feature type="transmembrane region" description="Helical" evidence="7">
    <location>
        <begin position="303"/>
        <end position="324"/>
    </location>
</feature>
<evidence type="ECO:0000313" key="9">
    <source>
        <dbReference type="EMBL" id="MBP1965509.1"/>
    </source>
</evidence>
<dbReference type="InterPro" id="IPR003594">
    <property type="entry name" value="HATPase_dom"/>
</dbReference>
<dbReference type="SUPFAM" id="SSF158472">
    <property type="entry name" value="HAMP domain-like"/>
    <property type="match status" value="1"/>
</dbReference>
<dbReference type="GO" id="GO:0004673">
    <property type="term" value="F:protein histidine kinase activity"/>
    <property type="evidence" value="ECO:0007669"/>
    <property type="project" value="UniProtKB-EC"/>
</dbReference>
<dbReference type="PROSITE" id="PS50885">
    <property type="entry name" value="HAMP"/>
    <property type="match status" value="1"/>
</dbReference>
<dbReference type="InterPro" id="IPR010559">
    <property type="entry name" value="Sig_transdc_His_kin_internal"/>
</dbReference>
<keyword evidence="4 9" id="KW-0808">Transferase</keyword>
<dbReference type="Gene3D" id="1.10.8.500">
    <property type="entry name" value="HAMP domain in histidine kinase"/>
    <property type="match status" value="1"/>
</dbReference>
<organism evidence="9 10">
    <name type="scientific">Paenibacillus aceris</name>
    <dbReference type="NCBI Taxonomy" id="869555"/>
    <lineage>
        <taxon>Bacteria</taxon>
        <taxon>Bacillati</taxon>
        <taxon>Bacillota</taxon>
        <taxon>Bacilli</taxon>
        <taxon>Bacillales</taxon>
        <taxon>Paenibacillaceae</taxon>
        <taxon>Paenibacillus</taxon>
    </lineage>
</organism>
<keyword evidence="2" id="KW-1003">Cell membrane</keyword>
<keyword evidence="7" id="KW-0812">Transmembrane</keyword>
<dbReference type="Proteomes" id="UP001519344">
    <property type="component" value="Unassembled WGS sequence"/>
</dbReference>
<dbReference type="EMBL" id="JAGGKV010000014">
    <property type="protein sequence ID" value="MBP1965509.1"/>
    <property type="molecule type" value="Genomic_DNA"/>
</dbReference>
<keyword evidence="7" id="KW-1133">Transmembrane helix</keyword>
<protein>
    <submittedName>
        <fullName evidence="9">Two-component system sensor histidine kinase YesM</fullName>
        <ecNumber evidence="9">2.7.13.3</ecNumber>
    </submittedName>
</protein>
<reference evidence="9 10" key="1">
    <citation type="submission" date="2021-03" db="EMBL/GenBank/DDBJ databases">
        <title>Genomic Encyclopedia of Type Strains, Phase IV (KMG-IV): sequencing the most valuable type-strain genomes for metagenomic binning, comparative biology and taxonomic classification.</title>
        <authorList>
            <person name="Goeker M."/>
        </authorList>
    </citation>
    <scope>NUCLEOTIDE SEQUENCE [LARGE SCALE GENOMIC DNA]</scope>
    <source>
        <strain evidence="9 10">DSM 24950</strain>
    </source>
</reference>
<dbReference type="Gene3D" id="3.30.450.20">
    <property type="entry name" value="PAS domain"/>
    <property type="match status" value="1"/>
</dbReference>
<dbReference type="InterPro" id="IPR050640">
    <property type="entry name" value="Bact_2-comp_sensor_kinase"/>
</dbReference>
<accession>A0ABS4I3L1</accession>
<feature type="domain" description="HAMP" evidence="8">
    <location>
        <begin position="325"/>
        <end position="377"/>
    </location>
</feature>
<proteinExistence type="predicted"/>
<evidence type="ECO:0000313" key="10">
    <source>
        <dbReference type="Proteomes" id="UP001519344"/>
    </source>
</evidence>
<dbReference type="RefSeq" id="WP_167052443.1">
    <property type="nucleotide sequence ID" value="NZ_JAAOZR010000003.1"/>
</dbReference>
<name>A0ABS4I3L1_9BACL</name>
<dbReference type="Pfam" id="PF06580">
    <property type="entry name" value="His_kinase"/>
    <property type="match status" value="1"/>
</dbReference>
<keyword evidence="3" id="KW-0597">Phosphoprotein</keyword>
<dbReference type="Pfam" id="PF02518">
    <property type="entry name" value="HATPase_c"/>
    <property type="match status" value="1"/>
</dbReference>
<evidence type="ECO:0000256" key="7">
    <source>
        <dbReference type="SAM" id="Phobius"/>
    </source>
</evidence>
<evidence type="ECO:0000256" key="3">
    <source>
        <dbReference type="ARBA" id="ARBA00022553"/>
    </source>
</evidence>
<dbReference type="SMART" id="SM00304">
    <property type="entry name" value="HAMP"/>
    <property type="match status" value="1"/>
</dbReference>
<dbReference type="Pfam" id="PF00672">
    <property type="entry name" value="HAMP"/>
    <property type="match status" value="1"/>
</dbReference>
<sequence length="612" mass="70111">MRSYLSPKWYLDLPLQRKLLLWFAPLLLVTIAITGVYSYHIASNEIVSKMSLEQLSSARQAIDHLDYIAQDALDISDYLYLTPEIQVMLKSDSASGSYINNDSILMINRLMVTRPYFQFLTIYSPRFEPIQFNNKGLSSAIPFEEFKEKFDYEGFLKRKKIDEWSIEVPNHTKSIFYGDTKNKLLLTKVLKNDLTLKPEGVLILGIDEKDIRRSYSTPSDKSKIIVTNSDGHILSDTDGDWVGKSIGDLPYFTTSIDNPDHIDSTIDRSDWVFSHTQSSLTGWHVLVLQPRQDLLSQLNRIKWITALILCLTFVMSLIVSWSVASVMTKPMKMILTSMKKFQKGDFSQQVDIQGKDEIGQLSKGYNVMVRRISELIDDVYAFEIKQRQAELKVLQSQINPHFLYNTLNTIAWTAQKNGEHTVAEMIYSLSGIFQISLSQGRDDIELQEEMKLTEHYLFLQKMRYREKLSYEMDIHPELATFKIPKLLIQPLIENAIVHGLEPLTNDIGFIHVTVAPAVDFQGMILIEVTDNGVGIPDSKLKVLQAQTKSFAESPYQTATTESFALLNIMNRIRLFYGTEVVMEITSVENFGTRVQLLLPYRRGENPAKSAYR</sequence>
<dbReference type="SUPFAM" id="SSF55874">
    <property type="entry name" value="ATPase domain of HSP90 chaperone/DNA topoisomerase II/histidine kinase"/>
    <property type="match status" value="1"/>
</dbReference>
<dbReference type="PANTHER" id="PTHR34220:SF7">
    <property type="entry name" value="SENSOR HISTIDINE KINASE YPDA"/>
    <property type="match status" value="1"/>
</dbReference>